<keyword evidence="4" id="KW-1185">Reference proteome</keyword>
<evidence type="ECO:0000313" key="3">
    <source>
        <dbReference type="EMBL" id="MFD2255186.1"/>
    </source>
</evidence>
<dbReference type="RefSeq" id="WP_386817848.1">
    <property type="nucleotide sequence ID" value="NZ_JBHUIT010000001.1"/>
</dbReference>
<accession>A0ABW5D6F2</accession>
<feature type="domain" description="DUF7088" evidence="2">
    <location>
        <begin position="53"/>
        <end position="129"/>
    </location>
</feature>
<dbReference type="InterPro" id="IPR055396">
    <property type="entry name" value="DUF7088"/>
</dbReference>
<dbReference type="Proteomes" id="UP001597375">
    <property type="component" value="Unassembled WGS sequence"/>
</dbReference>
<protein>
    <submittedName>
        <fullName evidence="3">Gldg family protein</fullName>
    </submittedName>
</protein>
<sequence>MSDKPKRPSRPNRFGLGFLSILQIVIFLAAVVFANYLASENHMRADFSRSGDYTLSSATKSYLESDVIETRERPIKWTMLFRRSSPFYERVRALAEEYARSSNGRIELEIIDPLRSPDRTQQFTAAYNLTLVRDLILIDARPSEETPIVTENTAGTPALNPHITLALAEEMLTYIMDESGQRRPDTFRAEDLLTARLVEAIEGKPRTFLFLADKSRIDTEGDDSPWNNLAATLRYQNIQITPANLAGLKTIPDVINGLAIIAPKYDFTDAEIETLEAYWNTPRAALLILLDAGECPPKLRTFLRSKGVTPQRDRIITKDTTRLITTARGNFTEGVSFIKDLAGQAAVFEGASSSLQIRENADDLIVRKINPTPLIRISDGFWGETDFGKNTADAKEGENFDPIRDNPAPLYLAASVTRGAANDDRFAAETSRMIVVSNTDFLDPDRQRAENIDFLASAANWLVGRDSLTGLSPRTIGTYKMPLLDAQVSFINRLNLFFAPLAFLLIGGLVFSSRRS</sequence>
<gene>
    <name evidence="3" type="ORF">ACFSSA_00730</name>
</gene>
<proteinExistence type="predicted"/>
<dbReference type="EMBL" id="JBHUIT010000001">
    <property type="protein sequence ID" value="MFD2255186.1"/>
    <property type="molecule type" value="Genomic_DNA"/>
</dbReference>
<keyword evidence="1" id="KW-0472">Membrane</keyword>
<reference evidence="4" key="1">
    <citation type="journal article" date="2019" name="Int. J. Syst. Evol. Microbiol.">
        <title>The Global Catalogue of Microorganisms (GCM) 10K type strain sequencing project: providing services to taxonomists for standard genome sequencing and annotation.</title>
        <authorList>
            <consortium name="The Broad Institute Genomics Platform"/>
            <consortium name="The Broad Institute Genome Sequencing Center for Infectious Disease"/>
            <person name="Wu L."/>
            <person name="Ma J."/>
        </authorList>
    </citation>
    <scope>NUCLEOTIDE SEQUENCE [LARGE SCALE GENOMIC DNA]</scope>
    <source>
        <strain evidence="4">CGMCC 4.7106</strain>
    </source>
</reference>
<evidence type="ECO:0000259" key="2">
    <source>
        <dbReference type="Pfam" id="PF23357"/>
    </source>
</evidence>
<comment type="caution">
    <text evidence="3">The sequence shown here is derived from an EMBL/GenBank/DDBJ whole genome shotgun (WGS) entry which is preliminary data.</text>
</comment>
<keyword evidence="1" id="KW-0812">Transmembrane</keyword>
<organism evidence="3 4">
    <name type="scientific">Luteolibacter algae</name>
    <dbReference type="NCBI Taxonomy" id="454151"/>
    <lineage>
        <taxon>Bacteria</taxon>
        <taxon>Pseudomonadati</taxon>
        <taxon>Verrucomicrobiota</taxon>
        <taxon>Verrucomicrobiia</taxon>
        <taxon>Verrucomicrobiales</taxon>
        <taxon>Verrucomicrobiaceae</taxon>
        <taxon>Luteolibacter</taxon>
    </lineage>
</organism>
<feature type="transmembrane region" description="Helical" evidence="1">
    <location>
        <begin position="490"/>
        <end position="511"/>
    </location>
</feature>
<name>A0ABW5D6F2_9BACT</name>
<keyword evidence="1" id="KW-1133">Transmembrane helix</keyword>
<evidence type="ECO:0000313" key="4">
    <source>
        <dbReference type="Proteomes" id="UP001597375"/>
    </source>
</evidence>
<dbReference type="Pfam" id="PF23357">
    <property type="entry name" value="DUF7088"/>
    <property type="match status" value="1"/>
</dbReference>
<evidence type="ECO:0000256" key="1">
    <source>
        <dbReference type="SAM" id="Phobius"/>
    </source>
</evidence>